<keyword evidence="3" id="KW-1185">Reference proteome</keyword>
<protein>
    <submittedName>
        <fullName evidence="2">Uncharacterized protein</fullName>
    </submittedName>
</protein>
<reference evidence="2 3" key="1">
    <citation type="journal article" date="2023" name="G3 (Bethesda)">
        <title>A chromosome-level genome assembly of Zasmidium syzygii isolated from banana leaves.</title>
        <authorList>
            <person name="van Westerhoven A.C."/>
            <person name="Mehrabi R."/>
            <person name="Talebi R."/>
            <person name="Steentjes M.B.F."/>
            <person name="Corcolon B."/>
            <person name="Chong P.A."/>
            <person name="Kema G.H.J."/>
            <person name="Seidl M.F."/>
        </authorList>
    </citation>
    <scope>NUCLEOTIDE SEQUENCE [LARGE SCALE GENOMIC DNA]</scope>
    <source>
        <strain evidence="2 3">P124</strain>
    </source>
</reference>
<evidence type="ECO:0000256" key="1">
    <source>
        <dbReference type="SAM" id="MobiDB-lite"/>
    </source>
</evidence>
<evidence type="ECO:0000313" key="2">
    <source>
        <dbReference type="EMBL" id="KAK4500665.1"/>
    </source>
</evidence>
<gene>
    <name evidence="2" type="ORF">PRZ48_008854</name>
</gene>
<comment type="caution">
    <text evidence="2">The sequence shown here is derived from an EMBL/GenBank/DDBJ whole genome shotgun (WGS) entry which is preliminary data.</text>
</comment>
<feature type="compositionally biased region" description="Basic and acidic residues" evidence="1">
    <location>
        <begin position="109"/>
        <end position="122"/>
    </location>
</feature>
<name>A0ABR0EHB6_ZASCE</name>
<accession>A0ABR0EHB6</accession>
<dbReference type="EMBL" id="JAXOVC010000006">
    <property type="protein sequence ID" value="KAK4500665.1"/>
    <property type="molecule type" value="Genomic_DNA"/>
</dbReference>
<evidence type="ECO:0000313" key="3">
    <source>
        <dbReference type="Proteomes" id="UP001305779"/>
    </source>
</evidence>
<sequence>MSSYRPEEGTSLGKPHSRQRTRRSDAVTSAKEICWIAVPTLDVVRANNVAAKDPTSQPGAWILRRFEEEGGWNNKALEKEDRGIAQHKQGQHKIREVMDGQQTDGQQKNVEDVQDHEMEDQHVIQQSDGGKGDEDHQQEDALPKGVQDHIPAKGEDLPDLAAWW</sequence>
<organism evidence="2 3">
    <name type="scientific">Zasmidium cellare</name>
    <name type="common">Wine cellar mold</name>
    <name type="synonym">Racodium cellare</name>
    <dbReference type="NCBI Taxonomy" id="395010"/>
    <lineage>
        <taxon>Eukaryota</taxon>
        <taxon>Fungi</taxon>
        <taxon>Dikarya</taxon>
        <taxon>Ascomycota</taxon>
        <taxon>Pezizomycotina</taxon>
        <taxon>Dothideomycetes</taxon>
        <taxon>Dothideomycetidae</taxon>
        <taxon>Mycosphaerellales</taxon>
        <taxon>Mycosphaerellaceae</taxon>
        <taxon>Zasmidium</taxon>
    </lineage>
</organism>
<feature type="region of interest" description="Disordered" evidence="1">
    <location>
        <begin position="1"/>
        <end position="29"/>
    </location>
</feature>
<feature type="compositionally biased region" description="Basic and acidic residues" evidence="1">
    <location>
        <begin position="130"/>
        <end position="156"/>
    </location>
</feature>
<feature type="region of interest" description="Disordered" evidence="1">
    <location>
        <begin position="83"/>
        <end position="164"/>
    </location>
</feature>
<dbReference type="Proteomes" id="UP001305779">
    <property type="component" value="Unassembled WGS sequence"/>
</dbReference>
<proteinExistence type="predicted"/>